<dbReference type="Pfam" id="PF02311">
    <property type="entry name" value="AraC_binding"/>
    <property type="match status" value="1"/>
</dbReference>
<evidence type="ECO:0000256" key="5">
    <source>
        <dbReference type="SAM" id="MobiDB-lite"/>
    </source>
</evidence>
<evidence type="ECO:0000313" key="7">
    <source>
        <dbReference type="EMBL" id="BAJ03001.1"/>
    </source>
</evidence>
<dbReference type="PROSITE" id="PS00041">
    <property type="entry name" value="HTH_ARAC_FAMILY_1"/>
    <property type="match status" value="1"/>
</dbReference>
<keyword evidence="8" id="KW-1185">Reference proteome</keyword>
<dbReference type="HOGENOM" id="CLU_000445_88_16_6"/>
<feature type="region of interest" description="Disordered" evidence="5">
    <location>
        <begin position="1"/>
        <end position="22"/>
    </location>
</feature>
<keyword evidence="2" id="KW-0238">DNA-binding</keyword>
<dbReference type="InterPro" id="IPR018062">
    <property type="entry name" value="HTH_AraC-typ_CS"/>
</dbReference>
<organism evidence="7 8">
    <name type="scientific">Shewanella violacea (strain JCM 10179 / CIP 106290 / LMG 19151 / DSS12)</name>
    <dbReference type="NCBI Taxonomy" id="637905"/>
    <lineage>
        <taxon>Bacteria</taxon>
        <taxon>Pseudomonadati</taxon>
        <taxon>Pseudomonadota</taxon>
        <taxon>Gammaproteobacteria</taxon>
        <taxon>Alteromonadales</taxon>
        <taxon>Shewanellaceae</taxon>
        <taxon>Shewanella</taxon>
    </lineage>
</organism>
<dbReference type="KEGG" id="svo:SVI_3030"/>
<feature type="domain" description="HTH araC/xylS-type" evidence="6">
    <location>
        <begin position="191"/>
        <end position="288"/>
    </location>
</feature>
<dbReference type="SUPFAM" id="SSF46689">
    <property type="entry name" value="Homeodomain-like"/>
    <property type="match status" value="2"/>
</dbReference>
<dbReference type="InterPro" id="IPR009057">
    <property type="entry name" value="Homeodomain-like_sf"/>
</dbReference>
<dbReference type="InterPro" id="IPR003313">
    <property type="entry name" value="AraC-bd"/>
</dbReference>
<dbReference type="PANTHER" id="PTHR46796">
    <property type="entry name" value="HTH-TYPE TRANSCRIPTIONAL ACTIVATOR RHAS-RELATED"/>
    <property type="match status" value="1"/>
</dbReference>
<accession>D4ZAF6</accession>
<dbReference type="PROSITE" id="PS01124">
    <property type="entry name" value="HTH_ARAC_FAMILY_2"/>
    <property type="match status" value="1"/>
</dbReference>
<dbReference type="Pfam" id="PF12833">
    <property type="entry name" value="HTH_18"/>
    <property type="match status" value="1"/>
</dbReference>
<dbReference type="GO" id="GO:0003700">
    <property type="term" value="F:DNA-binding transcription factor activity"/>
    <property type="evidence" value="ECO:0007669"/>
    <property type="project" value="InterPro"/>
</dbReference>
<dbReference type="InterPro" id="IPR018060">
    <property type="entry name" value="HTH_AraC"/>
</dbReference>
<dbReference type="PANTHER" id="PTHR46796:SF2">
    <property type="entry name" value="TRANSCRIPTIONAL REGULATORY PROTEIN"/>
    <property type="match status" value="1"/>
</dbReference>
<dbReference type="AlphaFoldDB" id="D4ZAF6"/>
<keyword evidence="3" id="KW-0010">Activator</keyword>
<sequence>MEQAALKADKQGSARHRSNSEKAEFTLAQELGGIELLDASYQKQNFSRHSHEGYTIGVIDTGAQKFFRTGSNHLAPQNSIILVNADEVHNGCSASDHGWSYRAMYPLPEQFSSINQELGLASKGAPYFPDAVVHDKPMANMLRMTFQTLKESDNRLLRESVVYSTMIKLMARHSKHKGESQTQALAQPQLALVKQFLDDHPSANISLEELAVLAGLSPFYLIKQFQHTFGLPPHAYQIQARVRLAKQRIRCGDKLLDVALACGFHDQSHLNRHFKRTMGVTPGQYAKEFTGINNCKFVQASGSQIG</sequence>
<name>D4ZAF6_SHEVD</name>
<dbReference type="Proteomes" id="UP000002350">
    <property type="component" value="Chromosome"/>
</dbReference>
<evidence type="ECO:0000256" key="4">
    <source>
        <dbReference type="ARBA" id="ARBA00023163"/>
    </source>
</evidence>
<keyword evidence="4" id="KW-0804">Transcription</keyword>
<dbReference type="GO" id="GO:0043565">
    <property type="term" value="F:sequence-specific DNA binding"/>
    <property type="evidence" value="ECO:0007669"/>
    <property type="project" value="InterPro"/>
</dbReference>
<dbReference type="InterPro" id="IPR050204">
    <property type="entry name" value="AraC_XylS_family_regulators"/>
</dbReference>
<evidence type="ECO:0000259" key="6">
    <source>
        <dbReference type="PROSITE" id="PS01124"/>
    </source>
</evidence>
<feature type="compositionally biased region" description="Basic and acidic residues" evidence="5">
    <location>
        <begin position="7"/>
        <end position="22"/>
    </location>
</feature>
<dbReference type="STRING" id="637905.SVI_3030"/>
<keyword evidence="1" id="KW-0805">Transcription regulation</keyword>
<evidence type="ECO:0000256" key="3">
    <source>
        <dbReference type="ARBA" id="ARBA00023159"/>
    </source>
</evidence>
<evidence type="ECO:0000313" key="8">
    <source>
        <dbReference type="Proteomes" id="UP000002350"/>
    </source>
</evidence>
<dbReference type="Gene3D" id="1.10.10.60">
    <property type="entry name" value="Homeodomain-like"/>
    <property type="match status" value="1"/>
</dbReference>
<dbReference type="SUPFAM" id="SSF51215">
    <property type="entry name" value="Regulatory protein AraC"/>
    <property type="match status" value="1"/>
</dbReference>
<dbReference type="OrthoDB" id="9809338at2"/>
<evidence type="ECO:0000256" key="2">
    <source>
        <dbReference type="ARBA" id="ARBA00023125"/>
    </source>
</evidence>
<dbReference type="EMBL" id="AP011177">
    <property type="protein sequence ID" value="BAJ03001.1"/>
    <property type="molecule type" value="Genomic_DNA"/>
</dbReference>
<dbReference type="InterPro" id="IPR037923">
    <property type="entry name" value="HTH-like"/>
</dbReference>
<dbReference type="RefSeq" id="WP_013052300.1">
    <property type="nucleotide sequence ID" value="NC_014012.1"/>
</dbReference>
<protein>
    <submittedName>
        <fullName evidence="7">Transcriptional regulator, AraC/XylS family</fullName>
    </submittedName>
</protein>
<gene>
    <name evidence="7" type="ordered locus">SVI_3030</name>
</gene>
<evidence type="ECO:0000256" key="1">
    <source>
        <dbReference type="ARBA" id="ARBA00023015"/>
    </source>
</evidence>
<dbReference type="eggNOG" id="COG2207">
    <property type="taxonomic scope" value="Bacteria"/>
</dbReference>
<proteinExistence type="predicted"/>
<dbReference type="SMART" id="SM00342">
    <property type="entry name" value="HTH_ARAC"/>
    <property type="match status" value="1"/>
</dbReference>
<reference evidence="8" key="1">
    <citation type="journal article" date="2010" name="Mol. Biosyst.">
        <title>Complete genome sequence and comparative analysis of Shewanella violacea, a psychrophilic and piezophilic bacterium from deep sea floor sediments.</title>
        <authorList>
            <person name="Aono E."/>
            <person name="Baba T."/>
            <person name="Ara T."/>
            <person name="Nishi T."/>
            <person name="Nakamichi T."/>
            <person name="Inamoto E."/>
            <person name="Toyonaga H."/>
            <person name="Hasegawa M."/>
            <person name="Takai Y."/>
            <person name="Okumura Y."/>
            <person name="Baba M."/>
            <person name="Tomita M."/>
            <person name="Kato C."/>
            <person name="Oshima T."/>
            <person name="Nakasone K."/>
            <person name="Mori H."/>
        </authorList>
    </citation>
    <scope>NUCLEOTIDE SEQUENCE [LARGE SCALE GENOMIC DNA]</scope>
    <source>
        <strain evidence="8">JCM 10179 / CIP 106290 / LMG 19151 / DSS12</strain>
    </source>
</reference>